<reference evidence="1" key="1">
    <citation type="submission" date="2021-12" db="EMBL/GenBank/DDBJ databases">
        <authorList>
            <person name="Rodrigo-Torres L."/>
            <person name="Arahal R. D."/>
            <person name="Lucena T."/>
        </authorList>
    </citation>
    <scope>NUCLEOTIDE SEQUENCE</scope>
    <source>
        <strain evidence="1">CECT 8419</strain>
    </source>
</reference>
<evidence type="ECO:0000313" key="1">
    <source>
        <dbReference type="EMBL" id="CAH1001302.1"/>
    </source>
</evidence>
<sequence length="193" mass="21848">MTTRHLPSRFFTTGLLLALLLTVLNWGFRQAPDAARQQLLVEVEDAMEEPTVAVEPVTFFIDHCIQRPRPELPPVEEMTLPIYPGCELEADYEERVFCGFGRLKHFIDKNQVQPEGSKRERVGISFVIQRQTGLMQDFEVIAGEDQRNIREALRIVKLMVDRGVRWTPGTVEGEAVNFPLAIPISFHGAGCGE</sequence>
<organism evidence="1 2">
    <name type="scientific">Neolewinella maritima</name>
    <dbReference type="NCBI Taxonomy" id="1383882"/>
    <lineage>
        <taxon>Bacteria</taxon>
        <taxon>Pseudomonadati</taxon>
        <taxon>Bacteroidota</taxon>
        <taxon>Saprospiria</taxon>
        <taxon>Saprospirales</taxon>
        <taxon>Lewinellaceae</taxon>
        <taxon>Neolewinella</taxon>
    </lineage>
</organism>
<evidence type="ECO:0008006" key="3">
    <source>
        <dbReference type="Google" id="ProtNLM"/>
    </source>
</evidence>
<evidence type="ECO:0000313" key="2">
    <source>
        <dbReference type="Proteomes" id="UP000837803"/>
    </source>
</evidence>
<accession>A0ABM9B1S9</accession>
<keyword evidence="2" id="KW-1185">Reference proteome</keyword>
<dbReference type="RefSeq" id="WP_238751148.1">
    <property type="nucleotide sequence ID" value="NZ_CAKLPZ010000002.1"/>
</dbReference>
<dbReference type="Proteomes" id="UP000837803">
    <property type="component" value="Unassembled WGS sequence"/>
</dbReference>
<comment type="caution">
    <text evidence="1">The sequence shown here is derived from an EMBL/GenBank/DDBJ whole genome shotgun (WGS) entry which is preliminary data.</text>
</comment>
<proteinExistence type="predicted"/>
<gene>
    <name evidence="1" type="ORF">LEM8419_02203</name>
</gene>
<protein>
    <recommendedName>
        <fullName evidence="3">TonB C-terminal domain-containing protein</fullName>
    </recommendedName>
</protein>
<name>A0ABM9B1S9_9BACT</name>
<dbReference type="EMBL" id="CAKLPZ010000002">
    <property type="protein sequence ID" value="CAH1001302.1"/>
    <property type="molecule type" value="Genomic_DNA"/>
</dbReference>
<dbReference type="Gene3D" id="3.30.1150.10">
    <property type="match status" value="1"/>
</dbReference>